<keyword evidence="3" id="KW-1185">Reference proteome</keyword>
<feature type="compositionally biased region" description="Basic residues" evidence="1">
    <location>
        <begin position="34"/>
        <end position="52"/>
    </location>
</feature>
<accession>A0AAQ3TYS5</accession>
<organism evidence="2 3">
    <name type="scientific">Paspalum notatum var. saurae</name>
    <dbReference type="NCBI Taxonomy" id="547442"/>
    <lineage>
        <taxon>Eukaryota</taxon>
        <taxon>Viridiplantae</taxon>
        <taxon>Streptophyta</taxon>
        <taxon>Embryophyta</taxon>
        <taxon>Tracheophyta</taxon>
        <taxon>Spermatophyta</taxon>
        <taxon>Magnoliopsida</taxon>
        <taxon>Liliopsida</taxon>
        <taxon>Poales</taxon>
        <taxon>Poaceae</taxon>
        <taxon>PACMAD clade</taxon>
        <taxon>Panicoideae</taxon>
        <taxon>Andropogonodae</taxon>
        <taxon>Paspaleae</taxon>
        <taxon>Paspalinae</taxon>
        <taxon>Paspalum</taxon>
    </lineage>
</organism>
<protein>
    <submittedName>
        <fullName evidence="2">Uncharacterized protein</fullName>
    </submittedName>
</protein>
<dbReference type="EMBL" id="CP144750">
    <property type="protein sequence ID" value="WVZ82260.1"/>
    <property type="molecule type" value="Genomic_DNA"/>
</dbReference>
<dbReference type="AlphaFoldDB" id="A0AAQ3TYS5"/>
<feature type="region of interest" description="Disordered" evidence="1">
    <location>
        <begin position="1"/>
        <end position="111"/>
    </location>
</feature>
<evidence type="ECO:0000256" key="1">
    <source>
        <dbReference type="SAM" id="MobiDB-lite"/>
    </source>
</evidence>
<sequence length="127" mass="14635">PKLSEARPVHSTLLSPYKNPSGLRRIDFSDPRVSSRRRRRRRRCCRRLRRRDHAVPQDLPDQEEAGQEDAPEPPHPLLDPHAHRQHHQVQREAQALAPHQARILSGGRKRCRASMLGEARAYEPSAS</sequence>
<reference evidence="2 3" key="1">
    <citation type="submission" date="2024-02" db="EMBL/GenBank/DDBJ databases">
        <title>High-quality chromosome-scale genome assembly of Pensacola bahiagrass (Paspalum notatum Flugge var. saurae).</title>
        <authorList>
            <person name="Vega J.M."/>
            <person name="Podio M."/>
            <person name="Orjuela J."/>
            <person name="Siena L.A."/>
            <person name="Pessino S.C."/>
            <person name="Combes M.C."/>
            <person name="Mariac C."/>
            <person name="Albertini E."/>
            <person name="Pupilli F."/>
            <person name="Ortiz J.P.A."/>
            <person name="Leblanc O."/>
        </authorList>
    </citation>
    <scope>NUCLEOTIDE SEQUENCE [LARGE SCALE GENOMIC DNA]</scope>
    <source>
        <strain evidence="2">R1</strain>
        <tissue evidence="2">Leaf</tissue>
    </source>
</reference>
<proteinExistence type="predicted"/>
<dbReference type="Proteomes" id="UP001341281">
    <property type="component" value="Chromosome 06"/>
</dbReference>
<name>A0AAQ3TYS5_PASNO</name>
<gene>
    <name evidence="2" type="ORF">U9M48_029543</name>
</gene>
<evidence type="ECO:0000313" key="2">
    <source>
        <dbReference type="EMBL" id="WVZ82260.1"/>
    </source>
</evidence>
<evidence type="ECO:0000313" key="3">
    <source>
        <dbReference type="Proteomes" id="UP001341281"/>
    </source>
</evidence>
<feature type="non-terminal residue" evidence="2">
    <location>
        <position position="1"/>
    </location>
</feature>
<feature type="compositionally biased region" description="Acidic residues" evidence="1">
    <location>
        <begin position="60"/>
        <end position="71"/>
    </location>
</feature>